<evidence type="ECO:0000313" key="1">
    <source>
        <dbReference type="EMBL" id="ROR92769.1"/>
    </source>
</evidence>
<comment type="caution">
    <text evidence="1">The sequence shown here is derived from an EMBL/GenBank/DDBJ whole genome shotgun (WGS) entry which is preliminary data.</text>
</comment>
<name>A0A3N2CZ16_9ACTN</name>
<dbReference type="SUPFAM" id="SSF140453">
    <property type="entry name" value="EsxAB dimer-like"/>
    <property type="match status" value="1"/>
</dbReference>
<dbReference type="Gene3D" id="1.10.287.1060">
    <property type="entry name" value="ESAT-6-like"/>
    <property type="match status" value="1"/>
</dbReference>
<dbReference type="OrthoDB" id="4380938at2"/>
<dbReference type="RefSeq" id="WP_123392436.1">
    <property type="nucleotide sequence ID" value="NZ_RKHO01000001.1"/>
</dbReference>
<organism evidence="1 2">
    <name type="scientific">Nocardioides aurantiacus</name>
    <dbReference type="NCBI Taxonomy" id="86796"/>
    <lineage>
        <taxon>Bacteria</taxon>
        <taxon>Bacillati</taxon>
        <taxon>Actinomycetota</taxon>
        <taxon>Actinomycetes</taxon>
        <taxon>Propionibacteriales</taxon>
        <taxon>Nocardioidaceae</taxon>
        <taxon>Nocardioides</taxon>
    </lineage>
</organism>
<gene>
    <name evidence="1" type="ORF">EDD33_3668</name>
</gene>
<accession>A0A3N2CZ16</accession>
<evidence type="ECO:0000313" key="2">
    <source>
        <dbReference type="Proteomes" id="UP000281738"/>
    </source>
</evidence>
<sequence length="563" mass="61496">MTHTLSSVRRWRPAGLTAAADAVGERTEELSVQLRRHERSLEELVAEWEGRAARAAESRVRTELAFGRRLRARLEDVEQAIRDGVPRLQSARSTLLAKVDAAVADGFAVADDWMVTDSRTVPADEVDARQAELDAHVEAISDALSTLSTEDAQVAHAIDSALDELRATSADVDAGLEYSPPTTTNGMSQQQVTALLASADFQRWMAAHPDAAKGLLDQAVDSGTLSAQSQAYRDFLGKYWEDEALEAAGIDGGAWDPSAGASANSGTITSVYDYYGQLFLDHPELQWAGMANLIGPSFAAGFYDLDMIRDVAQGVDGALPSIPNAPGDWDDDAREMLETLRDLPDSEVQFYEQTLLSMQKEIFLDQASMHEAYLLGGTDETDRMQAAGLMDGRTGTAWHDIASDDPTRVQQGNEALLQREQFDIIADDYDTMRDRPGTGEAMTWMTTLVGAPSIPGAQGYADVFPAVIDLETPGQVGPIPLPQADLGDVVTPLPDGNIADRYDRWDLITQDTLPAYQELLAEDPDRLRELVGSDFDGRVDDYRLIGRTPGILSDLATDWQYRR</sequence>
<dbReference type="AlphaFoldDB" id="A0A3N2CZ16"/>
<dbReference type="Proteomes" id="UP000281738">
    <property type="component" value="Unassembled WGS sequence"/>
</dbReference>
<proteinExistence type="predicted"/>
<evidence type="ECO:0008006" key="3">
    <source>
        <dbReference type="Google" id="ProtNLM"/>
    </source>
</evidence>
<protein>
    <recommendedName>
        <fullName evidence="3">WXG100 family type VII secretion target</fullName>
    </recommendedName>
</protein>
<reference evidence="1 2" key="1">
    <citation type="submission" date="2018-11" db="EMBL/GenBank/DDBJ databases">
        <title>Sequencing the genomes of 1000 actinobacteria strains.</title>
        <authorList>
            <person name="Klenk H.-P."/>
        </authorList>
    </citation>
    <scope>NUCLEOTIDE SEQUENCE [LARGE SCALE GENOMIC DNA]</scope>
    <source>
        <strain evidence="1 2">DSM 12652</strain>
    </source>
</reference>
<dbReference type="EMBL" id="RKHO01000001">
    <property type="protein sequence ID" value="ROR92769.1"/>
    <property type="molecule type" value="Genomic_DNA"/>
</dbReference>
<dbReference type="InterPro" id="IPR036689">
    <property type="entry name" value="ESAT-6-like_sf"/>
</dbReference>
<keyword evidence="2" id="KW-1185">Reference proteome</keyword>